<gene>
    <name evidence="1" type="ORF">AYBTSS11_LOCUS1803</name>
</gene>
<dbReference type="EMBL" id="OY731398">
    <property type="protein sequence ID" value="CAJ1846804.1"/>
    <property type="molecule type" value="Genomic_DNA"/>
</dbReference>
<sequence length="63" mass="7198">MRVNEKGPSLRKLHPLSENSLSWPTCDTTCGRGGYDIFVENWTWSGMFKDGEVLQKPIIENDL</sequence>
<dbReference type="Proteomes" id="UP001189624">
    <property type="component" value="Chromosome 1"/>
</dbReference>
<name>A0AA86RXD5_9FABA</name>
<organism evidence="1 2">
    <name type="scientific">Sphenostylis stenocarpa</name>
    <dbReference type="NCBI Taxonomy" id="92480"/>
    <lineage>
        <taxon>Eukaryota</taxon>
        <taxon>Viridiplantae</taxon>
        <taxon>Streptophyta</taxon>
        <taxon>Embryophyta</taxon>
        <taxon>Tracheophyta</taxon>
        <taxon>Spermatophyta</taxon>
        <taxon>Magnoliopsida</taxon>
        <taxon>eudicotyledons</taxon>
        <taxon>Gunneridae</taxon>
        <taxon>Pentapetalae</taxon>
        <taxon>rosids</taxon>
        <taxon>fabids</taxon>
        <taxon>Fabales</taxon>
        <taxon>Fabaceae</taxon>
        <taxon>Papilionoideae</taxon>
        <taxon>50 kb inversion clade</taxon>
        <taxon>NPAAA clade</taxon>
        <taxon>indigoferoid/millettioid clade</taxon>
        <taxon>Phaseoleae</taxon>
        <taxon>Sphenostylis</taxon>
    </lineage>
</organism>
<protein>
    <submittedName>
        <fullName evidence="1">Uncharacterized protein</fullName>
    </submittedName>
</protein>
<reference evidence="1" key="1">
    <citation type="submission" date="2023-10" db="EMBL/GenBank/DDBJ databases">
        <authorList>
            <person name="Domelevo Entfellner J.-B."/>
        </authorList>
    </citation>
    <scope>NUCLEOTIDE SEQUENCE</scope>
</reference>
<evidence type="ECO:0000313" key="1">
    <source>
        <dbReference type="EMBL" id="CAJ1846804.1"/>
    </source>
</evidence>
<dbReference type="Gramene" id="rna-AYBTSS11_LOCUS1803">
    <property type="protein sequence ID" value="CAJ1846804.1"/>
    <property type="gene ID" value="gene-AYBTSS11_LOCUS1803"/>
</dbReference>
<evidence type="ECO:0000313" key="2">
    <source>
        <dbReference type="Proteomes" id="UP001189624"/>
    </source>
</evidence>
<dbReference type="AlphaFoldDB" id="A0AA86RXD5"/>
<accession>A0AA86RXD5</accession>
<proteinExistence type="predicted"/>
<keyword evidence="2" id="KW-1185">Reference proteome</keyword>